<sequence>MDIDHVPVRGTKPLSEVYMKVDITTVEPTNFEEAQAQEGWRQPMLDDMNMIHKNQTWDLVARLVHRKVIGVKWVFRAKQNADGTLNKLKVRLVVKGFSQKYEIDYFETFAPVARLDTIRLLVALWKIHQLDVKSGFLNGFLDEKIYVEQSEGLNVQAKKGHVWLKGGTKGWYDRIDSYLASLGFERSLNEPTLYVKKEGDETLLIVSFYVNDLLMTGGNDAMLTNFKGKMRSMFEMSDLGEMSYFLGMEAFALQSLNRFSMQNCKATSTSVAVREKLSATRPDIMFAISLLSRFMHCCNVNHFQAAKRVLRYIKGTLSFEVMFTKVNNMKLLDFADSDWAGSIDEMKSTSRYLYTLGSTIFCCSSKNQSIVAQSIVEAEYVVAAAAIN</sequence>
<proteinExistence type="predicted"/>
<evidence type="ECO:0000313" key="2">
    <source>
        <dbReference type="EMBL" id="KAA3467397.1"/>
    </source>
</evidence>
<dbReference type="Proteomes" id="UP000325315">
    <property type="component" value="Unassembled WGS sequence"/>
</dbReference>
<evidence type="ECO:0000259" key="1">
    <source>
        <dbReference type="Pfam" id="PF07727"/>
    </source>
</evidence>
<dbReference type="Pfam" id="PF07727">
    <property type="entry name" value="RVT_2"/>
    <property type="match status" value="1"/>
</dbReference>
<accession>A0A5B6VEC8</accession>
<dbReference type="EMBL" id="SMMG02000007">
    <property type="protein sequence ID" value="KAA3467397.1"/>
    <property type="molecule type" value="Genomic_DNA"/>
</dbReference>
<dbReference type="AlphaFoldDB" id="A0A5B6VEC8"/>
<gene>
    <name evidence="2" type="ORF">EPI10_002412</name>
</gene>
<organism evidence="2 3">
    <name type="scientific">Gossypium australe</name>
    <dbReference type="NCBI Taxonomy" id="47621"/>
    <lineage>
        <taxon>Eukaryota</taxon>
        <taxon>Viridiplantae</taxon>
        <taxon>Streptophyta</taxon>
        <taxon>Embryophyta</taxon>
        <taxon>Tracheophyta</taxon>
        <taxon>Spermatophyta</taxon>
        <taxon>Magnoliopsida</taxon>
        <taxon>eudicotyledons</taxon>
        <taxon>Gunneridae</taxon>
        <taxon>Pentapetalae</taxon>
        <taxon>rosids</taxon>
        <taxon>malvids</taxon>
        <taxon>Malvales</taxon>
        <taxon>Malvaceae</taxon>
        <taxon>Malvoideae</taxon>
        <taxon>Gossypium</taxon>
    </lineage>
</organism>
<protein>
    <submittedName>
        <fullName evidence="2">Retrovirus-related Pol polyprotein from transposon TNT 1-94</fullName>
    </submittedName>
</protein>
<dbReference type="PANTHER" id="PTHR11439:SF503">
    <property type="entry name" value="CYSTEINE-RICH RLK (RECEPTOR-LIKE PROTEIN KINASE) 8"/>
    <property type="match status" value="1"/>
</dbReference>
<dbReference type="InterPro" id="IPR013103">
    <property type="entry name" value="RVT_2"/>
</dbReference>
<reference evidence="3" key="1">
    <citation type="journal article" date="2019" name="Plant Biotechnol. J.">
        <title>Genome sequencing of the Australian wild diploid species Gossypium australe highlights disease resistance and delayed gland morphogenesis.</title>
        <authorList>
            <person name="Cai Y."/>
            <person name="Cai X."/>
            <person name="Wang Q."/>
            <person name="Wang P."/>
            <person name="Zhang Y."/>
            <person name="Cai C."/>
            <person name="Xu Y."/>
            <person name="Wang K."/>
            <person name="Zhou Z."/>
            <person name="Wang C."/>
            <person name="Geng S."/>
            <person name="Li B."/>
            <person name="Dong Q."/>
            <person name="Hou Y."/>
            <person name="Wang H."/>
            <person name="Ai P."/>
            <person name="Liu Z."/>
            <person name="Yi F."/>
            <person name="Sun M."/>
            <person name="An G."/>
            <person name="Cheng J."/>
            <person name="Zhang Y."/>
            <person name="Shi Q."/>
            <person name="Xie Y."/>
            <person name="Shi X."/>
            <person name="Chang Y."/>
            <person name="Huang F."/>
            <person name="Chen Y."/>
            <person name="Hong S."/>
            <person name="Mi L."/>
            <person name="Sun Q."/>
            <person name="Zhang L."/>
            <person name="Zhou B."/>
            <person name="Peng R."/>
            <person name="Zhang X."/>
            <person name="Liu F."/>
        </authorList>
    </citation>
    <scope>NUCLEOTIDE SEQUENCE [LARGE SCALE GENOMIC DNA]</scope>
    <source>
        <strain evidence="3">cv. PA1801</strain>
    </source>
</reference>
<feature type="domain" description="Reverse transcriptase Ty1/copia-type" evidence="1">
    <location>
        <begin position="54"/>
        <end position="252"/>
    </location>
</feature>
<name>A0A5B6VEC8_9ROSI</name>
<dbReference type="OrthoDB" id="992938at2759"/>
<keyword evidence="3" id="KW-1185">Reference proteome</keyword>
<evidence type="ECO:0000313" key="3">
    <source>
        <dbReference type="Proteomes" id="UP000325315"/>
    </source>
</evidence>
<comment type="caution">
    <text evidence="2">The sequence shown here is derived from an EMBL/GenBank/DDBJ whole genome shotgun (WGS) entry which is preliminary data.</text>
</comment>
<dbReference type="SUPFAM" id="SSF56672">
    <property type="entry name" value="DNA/RNA polymerases"/>
    <property type="match status" value="1"/>
</dbReference>
<dbReference type="InterPro" id="IPR043502">
    <property type="entry name" value="DNA/RNA_pol_sf"/>
</dbReference>
<dbReference type="PANTHER" id="PTHR11439">
    <property type="entry name" value="GAG-POL-RELATED RETROTRANSPOSON"/>
    <property type="match status" value="1"/>
</dbReference>